<evidence type="ECO:0000313" key="11">
    <source>
        <dbReference type="EnsemblMetazoa" id="XP_030853383"/>
    </source>
</evidence>
<dbReference type="GeneID" id="115919034"/>
<evidence type="ECO:0000256" key="9">
    <source>
        <dbReference type="ARBA" id="ARBA00044820"/>
    </source>
</evidence>
<dbReference type="PANTHER" id="PTHR10012">
    <property type="entry name" value="SERINE/THREONINE-PROTEIN PHOSPHATASE 2A REGULATORY SUBUNIT B"/>
    <property type="match status" value="1"/>
</dbReference>
<comment type="catalytic activity">
    <reaction evidence="1 10">
        <text>[protein]-peptidylproline (omega=180) = [protein]-peptidylproline (omega=0)</text>
        <dbReference type="Rhea" id="RHEA:16237"/>
        <dbReference type="Rhea" id="RHEA-COMP:10747"/>
        <dbReference type="Rhea" id="RHEA-COMP:10748"/>
        <dbReference type="ChEBI" id="CHEBI:83833"/>
        <dbReference type="ChEBI" id="CHEBI:83834"/>
        <dbReference type="EC" id="5.2.1.8"/>
    </reaction>
</comment>
<evidence type="ECO:0000256" key="1">
    <source>
        <dbReference type="ARBA" id="ARBA00000971"/>
    </source>
</evidence>
<dbReference type="RefSeq" id="XP_030853383.1">
    <property type="nucleotide sequence ID" value="XM_030997523.1"/>
</dbReference>
<evidence type="ECO:0000256" key="2">
    <source>
        <dbReference type="ARBA" id="ARBA00004496"/>
    </source>
</evidence>
<protein>
    <recommendedName>
        <fullName evidence="8 10">Serine/threonine-protein phosphatase 2A activator</fullName>
        <ecNumber evidence="4 10">5.2.1.8</ecNumber>
    </recommendedName>
    <alternativeName>
        <fullName evidence="9 10">Phosphotyrosyl phosphatase activator</fullName>
    </alternativeName>
</protein>
<dbReference type="FunCoup" id="A0A7M7PMQ5">
    <property type="interactions" value="2101"/>
</dbReference>
<dbReference type="CDD" id="cd04087">
    <property type="entry name" value="PTPA"/>
    <property type="match status" value="1"/>
</dbReference>
<dbReference type="Proteomes" id="UP000007110">
    <property type="component" value="Unassembled WGS sequence"/>
</dbReference>
<evidence type="ECO:0000256" key="6">
    <source>
        <dbReference type="ARBA" id="ARBA00023110"/>
    </source>
</evidence>
<dbReference type="InterPro" id="IPR043170">
    <property type="entry name" value="PTPA_C_lid"/>
</dbReference>
<evidence type="ECO:0000256" key="3">
    <source>
        <dbReference type="ARBA" id="ARBA00011019"/>
    </source>
</evidence>
<dbReference type="GO" id="GO:0007052">
    <property type="term" value="P:mitotic spindle organization"/>
    <property type="evidence" value="ECO:0000318"/>
    <property type="project" value="GO_Central"/>
</dbReference>
<evidence type="ECO:0000256" key="10">
    <source>
        <dbReference type="RuleBase" id="RU361210"/>
    </source>
</evidence>
<name>A0A7M7PMQ5_STRPU</name>
<dbReference type="Pfam" id="PF03095">
    <property type="entry name" value="PTPA"/>
    <property type="match status" value="1"/>
</dbReference>
<reference evidence="12" key="1">
    <citation type="submission" date="2015-02" db="EMBL/GenBank/DDBJ databases">
        <title>Genome sequencing for Strongylocentrotus purpuratus.</title>
        <authorList>
            <person name="Murali S."/>
            <person name="Liu Y."/>
            <person name="Vee V."/>
            <person name="English A."/>
            <person name="Wang M."/>
            <person name="Skinner E."/>
            <person name="Han Y."/>
            <person name="Muzny D.M."/>
            <person name="Worley K.C."/>
            <person name="Gibbs R.A."/>
        </authorList>
    </citation>
    <scope>NUCLEOTIDE SEQUENCE</scope>
</reference>
<sequence>MAESGQSPSAPLIPSDFVTPVKEVKVPEHMKKWLESQAYADYMFFVSALNDVAKGTKLTDECTMSTACEKVLALLEELLSWIAEIPPIDQPQRFGNKAYRTWHQKLQDNNTDLISKILPESLKGAVIELKPYLTDGFGNQTRIDYGTGHEMAFAAFLCCLCKLNVLVPSDSLALVNKVFVRYVDLTRKLQTTYNMEPAGSQGVWGLDDYQFLPFIWGSSQLVGHPRLTPKSIPQSETASGFADQYMFFGCVDFINRMKTGPFAEHSNVLWGISGVPHWQKVNQGLIKMYKAEVLSKCPVIQHFPFGSILSISPPS</sequence>
<dbReference type="GO" id="GO:0000159">
    <property type="term" value="C:protein phosphatase type 2A complex"/>
    <property type="evidence" value="ECO:0000318"/>
    <property type="project" value="GO_Central"/>
</dbReference>
<evidence type="ECO:0000256" key="8">
    <source>
        <dbReference type="ARBA" id="ARBA00044786"/>
    </source>
</evidence>
<dbReference type="OrthoDB" id="16120at2759"/>
<evidence type="ECO:0000256" key="5">
    <source>
        <dbReference type="ARBA" id="ARBA00022490"/>
    </source>
</evidence>
<dbReference type="AlphaFoldDB" id="A0A7M7PMQ5"/>
<keyword evidence="7 10" id="KW-0413">Isomerase</keyword>
<dbReference type="InParanoid" id="A0A7M7PMQ5"/>
<dbReference type="FunFam" id="1.20.120.1150:FF:000002">
    <property type="entry name" value="Serine/threonine-protein phosphatase 2A activator"/>
    <property type="match status" value="1"/>
</dbReference>
<dbReference type="EnsemblMetazoa" id="XM_030997523">
    <property type="protein sequence ID" value="XP_030853383"/>
    <property type="gene ID" value="LOC115919034"/>
</dbReference>
<dbReference type="GO" id="GO:0008160">
    <property type="term" value="F:protein tyrosine phosphatase activator activity"/>
    <property type="evidence" value="ECO:0000318"/>
    <property type="project" value="GO_Central"/>
</dbReference>
<keyword evidence="12" id="KW-1185">Reference proteome</keyword>
<keyword evidence="5 10" id="KW-0963">Cytoplasm</keyword>
<dbReference type="Gene3D" id="1.20.120.1150">
    <property type="match status" value="1"/>
</dbReference>
<dbReference type="PIRSF" id="PIRSF016325">
    <property type="entry name" value="Phstyr_phstse_ac"/>
    <property type="match status" value="1"/>
</dbReference>
<dbReference type="GO" id="GO:0005737">
    <property type="term" value="C:cytoplasm"/>
    <property type="evidence" value="ECO:0000318"/>
    <property type="project" value="GO_Central"/>
</dbReference>
<dbReference type="OMA" id="DACHISP"/>
<evidence type="ECO:0000256" key="7">
    <source>
        <dbReference type="ARBA" id="ARBA00023235"/>
    </source>
</evidence>
<evidence type="ECO:0000256" key="4">
    <source>
        <dbReference type="ARBA" id="ARBA00013194"/>
    </source>
</evidence>
<dbReference type="EC" id="5.2.1.8" evidence="4 10"/>
<dbReference type="GO" id="GO:0005634">
    <property type="term" value="C:nucleus"/>
    <property type="evidence" value="ECO:0000318"/>
    <property type="project" value="GO_Central"/>
</dbReference>
<dbReference type="InterPro" id="IPR037218">
    <property type="entry name" value="PTPA_sf"/>
</dbReference>
<dbReference type="PANTHER" id="PTHR10012:SF0">
    <property type="entry name" value="SERINE_THREONINE-PROTEIN PHOSPHATASE 2A ACTIVATOR"/>
    <property type="match status" value="1"/>
</dbReference>
<reference evidence="11" key="2">
    <citation type="submission" date="2021-01" db="UniProtKB">
        <authorList>
            <consortium name="EnsemblMetazoa"/>
        </authorList>
    </citation>
    <scope>IDENTIFICATION</scope>
</reference>
<accession>A0A7M7PMQ5</accession>
<keyword evidence="6 10" id="KW-0697">Rotamase</keyword>
<organism evidence="11 12">
    <name type="scientific">Strongylocentrotus purpuratus</name>
    <name type="common">Purple sea urchin</name>
    <dbReference type="NCBI Taxonomy" id="7668"/>
    <lineage>
        <taxon>Eukaryota</taxon>
        <taxon>Metazoa</taxon>
        <taxon>Echinodermata</taxon>
        <taxon>Eleutherozoa</taxon>
        <taxon>Echinozoa</taxon>
        <taxon>Echinoidea</taxon>
        <taxon>Euechinoidea</taxon>
        <taxon>Echinacea</taxon>
        <taxon>Camarodonta</taxon>
        <taxon>Echinidea</taxon>
        <taxon>Strongylocentrotidae</taxon>
        <taxon>Strongylocentrotus</taxon>
    </lineage>
</organism>
<dbReference type="KEGG" id="spu:115919034"/>
<dbReference type="InterPro" id="IPR004327">
    <property type="entry name" value="Phstyr_phstse_ac"/>
</dbReference>
<comment type="subcellular location">
    <subcellularLocation>
        <location evidence="2 10">Cytoplasm</location>
    </subcellularLocation>
</comment>
<dbReference type="SUPFAM" id="SSF140984">
    <property type="entry name" value="PTPA-like"/>
    <property type="match status" value="1"/>
</dbReference>
<comment type="function">
    <text evidence="10">PPIases accelerate the folding of proteins. It catalyzes the cis-trans isomerization of proline imidic peptide bonds in oligopeptides.</text>
</comment>
<evidence type="ECO:0000313" key="12">
    <source>
        <dbReference type="Proteomes" id="UP000007110"/>
    </source>
</evidence>
<dbReference type="GO" id="GO:0003755">
    <property type="term" value="F:peptidyl-prolyl cis-trans isomerase activity"/>
    <property type="evidence" value="ECO:0000318"/>
    <property type="project" value="GO_Central"/>
</dbReference>
<comment type="similarity">
    <text evidence="3 10">Belongs to the PTPA-type PPIase family.</text>
</comment>
<proteinExistence type="inferred from homology"/>